<organism evidence="1">
    <name type="scientific">Cyprideis torosa</name>
    <dbReference type="NCBI Taxonomy" id="163714"/>
    <lineage>
        <taxon>Eukaryota</taxon>
        <taxon>Metazoa</taxon>
        <taxon>Ecdysozoa</taxon>
        <taxon>Arthropoda</taxon>
        <taxon>Crustacea</taxon>
        <taxon>Oligostraca</taxon>
        <taxon>Ostracoda</taxon>
        <taxon>Podocopa</taxon>
        <taxon>Podocopida</taxon>
        <taxon>Cytherocopina</taxon>
        <taxon>Cytheroidea</taxon>
        <taxon>Cytherideidae</taxon>
        <taxon>Cyprideis</taxon>
    </lineage>
</organism>
<name>A0A7R8ZUN8_9CRUS</name>
<gene>
    <name evidence="1" type="ORF">CTOB1V02_LOCUS15500</name>
</gene>
<evidence type="ECO:0000313" key="1">
    <source>
        <dbReference type="EMBL" id="CAD7237685.1"/>
    </source>
</evidence>
<protein>
    <submittedName>
        <fullName evidence="1">Uncharacterized protein</fullName>
    </submittedName>
</protein>
<sequence length="161" mass="17991">MRQPTLIALSSTIDDRKREYYEELAAQSTGNDVTKWLIYFGKTIITAQQQTIRQVDFLENDGRGLNLSFEVRNGIIRHSKGNSDIFPESPSVLALTLEGQVVRLADIIAYVNHDLDDAIRAGIIQPSGLPGKISQVVGERHSQRISNMVRDVIVETLRGDD</sequence>
<reference evidence="1" key="1">
    <citation type="submission" date="2020-11" db="EMBL/GenBank/DDBJ databases">
        <authorList>
            <person name="Tran Van P."/>
        </authorList>
    </citation>
    <scope>NUCLEOTIDE SEQUENCE</scope>
</reference>
<proteinExistence type="predicted"/>
<dbReference type="EMBL" id="OB690733">
    <property type="protein sequence ID" value="CAD7237685.1"/>
    <property type="molecule type" value="Genomic_DNA"/>
</dbReference>
<feature type="non-terminal residue" evidence="1">
    <location>
        <position position="161"/>
    </location>
</feature>
<dbReference type="OrthoDB" id="10572106at2759"/>
<accession>A0A7R8ZUN8</accession>
<dbReference type="Gene3D" id="1.10.3210.10">
    <property type="entry name" value="Hypothetical protein af1432"/>
    <property type="match status" value="1"/>
</dbReference>
<dbReference type="SUPFAM" id="SSF109604">
    <property type="entry name" value="HD-domain/PDEase-like"/>
    <property type="match status" value="1"/>
</dbReference>
<dbReference type="AlphaFoldDB" id="A0A7R8ZUN8"/>